<evidence type="ECO:0000313" key="2">
    <source>
        <dbReference type="Proteomes" id="UP000635983"/>
    </source>
</evidence>
<evidence type="ECO:0000313" key="1">
    <source>
        <dbReference type="EMBL" id="GGK03913.1"/>
    </source>
</evidence>
<organism evidence="1 2">
    <name type="scientific">Pseudomonas matsuisoli</name>
    <dbReference type="NCBI Taxonomy" id="1515666"/>
    <lineage>
        <taxon>Bacteria</taxon>
        <taxon>Pseudomonadati</taxon>
        <taxon>Pseudomonadota</taxon>
        <taxon>Gammaproteobacteria</taxon>
        <taxon>Pseudomonadales</taxon>
        <taxon>Pseudomonadaceae</taxon>
        <taxon>Pseudomonas</taxon>
    </lineage>
</organism>
<keyword evidence="2" id="KW-1185">Reference proteome</keyword>
<comment type="caution">
    <text evidence="1">The sequence shown here is derived from an EMBL/GenBank/DDBJ whole genome shotgun (WGS) entry which is preliminary data.</text>
</comment>
<name>A0A917Q042_9PSED</name>
<dbReference type="EMBL" id="BMPO01000008">
    <property type="protein sequence ID" value="GGK03913.1"/>
    <property type="molecule type" value="Genomic_DNA"/>
</dbReference>
<reference evidence="1" key="1">
    <citation type="journal article" date="2014" name="Int. J. Syst. Evol. Microbiol.">
        <title>Complete genome sequence of Corynebacterium casei LMG S-19264T (=DSM 44701T), isolated from a smear-ripened cheese.</title>
        <authorList>
            <consortium name="US DOE Joint Genome Institute (JGI-PGF)"/>
            <person name="Walter F."/>
            <person name="Albersmeier A."/>
            <person name="Kalinowski J."/>
            <person name="Ruckert C."/>
        </authorList>
    </citation>
    <scope>NUCLEOTIDE SEQUENCE</scope>
    <source>
        <strain evidence="1">JCM 30078</strain>
    </source>
</reference>
<accession>A0A917Q042</accession>
<sequence length="53" mass="5891">MYIETEIRLKLLQPLPDTAAAKPDMLTKRFAGVKGAVAEPRQKSIHTKGGRRT</sequence>
<reference evidence="1" key="2">
    <citation type="submission" date="2020-09" db="EMBL/GenBank/DDBJ databases">
        <authorList>
            <person name="Sun Q."/>
            <person name="Ohkuma M."/>
        </authorList>
    </citation>
    <scope>NUCLEOTIDE SEQUENCE</scope>
    <source>
        <strain evidence="1">JCM 30078</strain>
    </source>
</reference>
<proteinExistence type="predicted"/>
<dbReference type="Proteomes" id="UP000635983">
    <property type="component" value="Unassembled WGS sequence"/>
</dbReference>
<dbReference type="AlphaFoldDB" id="A0A917Q042"/>
<protein>
    <submittedName>
        <fullName evidence="1">Uncharacterized protein</fullName>
    </submittedName>
</protein>
<gene>
    <name evidence="1" type="ORF">GCM10009304_32310</name>
</gene>